<sequence length="60" mass="6819">MKIKCRFLCKINSTVSMSAIVSSCDKLLLARVSKYCLNLMYTNFIILKCYATSQKVELCS</sequence>
<organism evidence="1 2">
    <name type="scientific">Iris pallida</name>
    <name type="common">Sweet iris</name>
    <dbReference type="NCBI Taxonomy" id="29817"/>
    <lineage>
        <taxon>Eukaryota</taxon>
        <taxon>Viridiplantae</taxon>
        <taxon>Streptophyta</taxon>
        <taxon>Embryophyta</taxon>
        <taxon>Tracheophyta</taxon>
        <taxon>Spermatophyta</taxon>
        <taxon>Magnoliopsida</taxon>
        <taxon>Liliopsida</taxon>
        <taxon>Asparagales</taxon>
        <taxon>Iridaceae</taxon>
        <taxon>Iridoideae</taxon>
        <taxon>Irideae</taxon>
        <taxon>Iris</taxon>
    </lineage>
</organism>
<reference evidence="1" key="2">
    <citation type="submission" date="2023-04" db="EMBL/GenBank/DDBJ databases">
        <authorList>
            <person name="Bruccoleri R.E."/>
            <person name="Oakeley E.J."/>
            <person name="Faust A.-M."/>
            <person name="Dessus-Babus S."/>
            <person name="Altorfer M."/>
            <person name="Burckhardt D."/>
            <person name="Oertli M."/>
            <person name="Naumann U."/>
            <person name="Petersen F."/>
            <person name="Wong J."/>
        </authorList>
    </citation>
    <scope>NUCLEOTIDE SEQUENCE</scope>
    <source>
        <strain evidence="1">GSM-AAB239-AS_SAM_17_03QT</strain>
        <tissue evidence="1">Leaf</tissue>
    </source>
</reference>
<evidence type="ECO:0000313" key="2">
    <source>
        <dbReference type="Proteomes" id="UP001140949"/>
    </source>
</evidence>
<evidence type="ECO:0000313" key="1">
    <source>
        <dbReference type="EMBL" id="KAJ6813757.1"/>
    </source>
</evidence>
<name>A0AAX6FBC5_IRIPA</name>
<protein>
    <submittedName>
        <fullName evidence="1">Uncharacterized protein</fullName>
    </submittedName>
</protein>
<proteinExistence type="predicted"/>
<gene>
    <name evidence="1" type="ORF">M6B38_143045</name>
</gene>
<dbReference type="EMBL" id="JANAVB010030220">
    <property type="protein sequence ID" value="KAJ6813757.1"/>
    <property type="molecule type" value="Genomic_DNA"/>
</dbReference>
<comment type="caution">
    <text evidence="1">The sequence shown here is derived from an EMBL/GenBank/DDBJ whole genome shotgun (WGS) entry which is preliminary data.</text>
</comment>
<dbReference type="PROSITE" id="PS51257">
    <property type="entry name" value="PROKAR_LIPOPROTEIN"/>
    <property type="match status" value="1"/>
</dbReference>
<accession>A0AAX6FBC5</accession>
<keyword evidence="2" id="KW-1185">Reference proteome</keyword>
<dbReference type="AlphaFoldDB" id="A0AAX6FBC5"/>
<reference evidence="1" key="1">
    <citation type="journal article" date="2023" name="GigaByte">
        <title>Genome assembly of the bearded iris, Iris pallida Lam.</title>
        <authorList>
            <person name="Bruccoleri R.E."/>
            <person name="Oakeley E.J."/>
            <person name="Faust A.M.E."/>
            <person name="Altorfer M."/>
            <person name="Dessus-Babus S."/>
            <person name="Burckhardt D."/>
            <person name="Oertli M."/>
            <person name="Naumann U."/>
            <person name="Petersen F."/>
            <person name="Wong J."/>
        </authorList>
    </citation>
    <scope>NUCLEOTIDE SEQUENCE</scope>
    <source>
        <strain evidence="1">GSM-AAB239-AS_SAM_17_03QT</strain>
    </source>
</reference>
<dbReference type="Proteomes" id="UP001140949">
    <property type="component" value="Unassembled WGS sequence"/>
</dbReference>